<dbReference type="Gene3D" id="3.30.70.1230">
    <property type="entry name" value="Nucleotide cyclase"/>
    <property type="match status" value="1"/>
</dbReference>
<organism evidence="2 3">
    <name type="scientific">Actinoallomurus iriomotensis</name>
    <dbReference type="NCBI Taxonomy" id="478107"/>
    <lineage>
        <taxon>Bacteria</taxon>
        <taxon>Bacillati</taxon>
        <taxon>Actinomycetota</taxon>
        <taxon>Actinomycetes</taxon>
        <taxon>Streptosporangiales</taxon>
        <taxon>Thermomonosporaceae</taxon>
        <taxon>Actinoallomurus</taxon>
    </lineage>
</organism>
<dbReference type="EMBL" id="BSTK01000012">
    <property type="protein sequence ID" value="GLY89027.1"/>
    <property type="molecule type" value="Genomic_DNA"/>
</dbReference>
<reference evidence="2" key="1">
    <citation type="submission" date="2023-03" db="EMBL/GenBank/DDBJ databases">
        <title>Actinoallomurus iriomotensis NBRC 103684.</title>
        <authorList>
            <person name="Ichikawa N."/>
            <person name="Sato H."/>
            <person name="Tonouchi N."/>
        </authorList>
    </citation>
    <scope>NUCLEOTIDE SEQUENCE</scope>
    <source>
        <strain evidence="2">NBRC 103684</strain>
    </source>
</reference>
<evidence type="ECO:0000313" key="2">
    <source>
        <dbReference type="EMBL" id="GLY89027.1"/>
    </source>
</evidence>
<evidence type="ECO:0000256" key="1">
    <source>
        <dbReference type="SAM" id="MobiDB-lite"/>
    </source>
</evidence>
<protein>
    <recommendedName>
        <fullName evidence="4">Guanylate cyclase domain-containing protein</fullName>
    </recommendedName>
</protein>
<accession>A0A9W6SAQ3</accession>
<dbReference type="AlphaFoldDB" id="A0A9W6SAQ3"/>
<dbReference type="SUPFAM" id="SSF55073">
    <property type="entry name" value="Nucleotide cyclase"/>
    <property type="match status" value="1"/>
</dbReference>
<sequence>MNDHPMPEYRALMTVDIEDYGSRSDAEQRVLQSAMMMSLDRAADAAKLHRERWERQLGGDGLMAILPPGSDVLRLLDVLVRRLDAELGSYNRLREEPAWTRIRLRLAVHAGPIHRDGESGWPGQHVVLPARLRDSKPVRASLCARPEADLAVVISEDVYRDYVTQGPGDPRPTEFRHIRVQEKKQSYTAHLYLPGYDIHQVTELTPYDVDEQPPPDAARPATPATPGTPAPSGSITAGRDVFGTVSNNASGGGSINIGGGPDR</sequence>
<keyword evidence="3" id="KW-1185">Reference proteome</keyword>
<name>A0A9W6SAQ3_9ACTN</name>
<evidence type="ECO:0000313" key="3">
    <source>
        <dbReference type="Proteomes" id="UP001165074"/>
    </source>
</evidence>
<proteinExistence type="predicted"/>
<feature type="compositionally biased region" description="Low complexity" evidence="1">
    <location>
        <begin position="218"/>
        <end position="231"/>
    </location>
</feature>
<gene>
    <name evidence="2" type="ORF">Airi02_069560</name>
</gene>
<comment type="caution">
    <text evidence="2">The sequence shown here is derived from an EMBL/GenBank/DDBJ whole genome shotgun (WGS) entry which is preliminary data.</text>
</comment>
<feature type="compositionally biased region" description="Gly residues" evidence="1">
    <location>
        <begin position="250"/>
        <end position="263"/>
    </location>
</feature>
<evidence type="ECO:0008006" key="4">
    <source>
        <dbReference type="Google" id="ProtNLM"/>
    </source>
</evidence>
<dbReference type="Proteomes" id="UP001165074">
    <property type="component" value="Unassembled WGS sequence"/>
</dbReference>
<feature type="region of interest" description="Disordered" evidence="1">
    <location>
        <begin position="207"/>
        <end position="263"/>
    </location>
</feature>
<dbReference type="RefSeq" id="WP_285579015.1">
    <property type="nucleotide sequence ID" value="NZ_BSTK01000012.1"/>
</dbReference>
<dbReference type="InterPro" id="IPR029787">
    <property type="entry name" value="Nucleotide_cyclase"/>
</dbReference>